<evidence type="ECO:0000313" key="2">
    <source>
        <dbReference type="Proteomes" id="UP000444721"/>
    </source>
</evidence>
<name>A0A6A5C3B7_NAEFO</name>
<dbReference type="EMBL" id="VFQX01000019">
    <property type="protein sequence ID" value="KAF0980368.1"/>
    <property type="molecule type" value="Genomic_DNA"/>
</dbReference>
<proteinExistence type="predicted"/>
<dbReference type="VEuPathDB" id="AmoebaDB:FDP41_013582"/>
<dbReference type="VEuPathDB" id="AmoebaDB:NF0020160"/>
<protein>
    <submittedName>
        <fullName evidence="1">Uncharacterized protein</fullName>
    </submittedName>
</protein>
<gene>
    <name evidence="1" type="ORF">FDP41_013582</name>
</gene>
<dbReference type="RefSeq" id="XP_044565081.1">
    <property type="nucleotide sequence ID" value="XM_044704228.1"/>
</dbReference>
<organism evidence="1 2">
    <name type="scientific">Naegleria fowleri</name>
    <name type="common">Brain eating amoeba</name>
    <dbReference type="NCBI Taxonomy" id="5763"/>
    <lineage>
        <taxon>Eukaryota</taxon>
        <taxon>Discoba</taxon>
        <taxon>Heterolobosea</taxon>
        <taxon>Tetramitia</taxon>
        <taxon>Eutetramitia</taxon>
        <taxon>Vahlkampfiidae</taxon>
        <taxon>Naegleria</taxon>
    </lineage>
</organism>
<dbReference type="OrthoDB" id="10016625at2759"/>
<accession>A0A6A5C3B7</accession>
<dbReference type="Gene3D" id="2.60.120.260">
    <property type="entry name" value="Galactose-binding domain-like"/>
    <property type="match status" value="1"/>
</dbReference>
<dbReference type="GeneID" id="68120797"/>
<comment type="caution">
    <text evidence="1">The sequence shown here is derived from an EMBL/GenBank/DDBJ whole genome shotgun (WGS) entry which is preliminary data.</text>
</comment>
<keyword evidence="2" id="KW-1185">Reference proteome</keyword>
<dbReference type="SUPFAM" id="SSF49785">
    <property type="entry name" value="Galactose-binding domain-like"/>
    <property type="match status" value="1"/>
</dbReference>
<sequence>MTTSKTITKLKIHYRSLYSNPNMRNQEPQEVTSLRFNYINTAKIPSELTFAELKQELKKELATRLGRPNADFVSYLTGHDEVEIDPTCDQMVLSQVLQSNSLNERLDDIIMVYEPKLLSRKLLPILDISEPLALFEKVDTGDNTKRSIQVGLQQFGKLYLRVLNGGSVSRLVLYSPSQLTGIFTQLKKQLNSDNNAEHVSHPILTHTSLDEYYASYDCKVASSKTFSELDWSVDAKFVLTRKNDANSMNILLNIKVSNEETPSLLLVPLKWTEYRVLRKGAPVELANMDAISTAFVEVEPPKDAVSLPYKLRQSSKYSSDSIAHTYEALQDEKGENGAATNNDNKPFFQATFDHPHTVCACVVKPLLQSGWGAEYLTGAYLMYSQDEMEWKTALQLNGITDNATTFVVPNISAPYWRIRKDGQGYLGIGHWKLMGVPSEEPIPEIPAGKPFEYYQTLLSNSVKNSKEGGELNTGVPRVNCQKYQDCGESSFNLLVAEDDQNALNSLVEATQDTWERDGKFNNYFKFPLTVLNKGSDLLSFVKIEMAYKNGSGEWVPMQNVKLGVRYPRWSGGFDYNFFDSPVVNFKAGAADTLVFHGSIQVTGKPGIDFNARNRAHHSLPQPLVIRTTVYDSDNKTREIFVEQSNKTLYLTDVKEFATSNSLDVSKVRFVSCDDVETMDRTYVAVYLHEKDRVMYVRSSGTSYGYSYDDLQSYVNDAKKNSKEEVELTDIGNETRHVYLRFDPATDYKLYGARVVMKSDTSKVEEGLLIKDLIDELAKL</sequence>
<dbReference type="VEuPathDB" id="AmoebaDB:NfTy_027870"/>
<dbReference type="Proteomes" id="UP000444721">
    <property type="component" value="Unassembled WGS sequence"/>
</dbReference>
<dbReference type="OMA" id="PYWRIRK"/>
<dbReference type="AlphaFoldDB" id="A0A6A5C3B7"/>
<dbReference type="InterPro" id="IPR008979">
    <property type="entry name" value="Galactose-bd-like_sf"/>
</dbReference>
<reference evidence="1 2" key="1">
    <citation type="journal article" date="2019" name="Sci. Rep.">
        <title>Nanopore sequencing improves the draft genome of the human pathogenic amoeba Naegleria fowleri.</title>
        <authorList>
            <person name="Liechti N."/>
            <person name="Schurch N."/>
            <person name="Bruggmann R."/>
            <person name="Wittwer M."/>
        </authorList>
    </citation>
    <scope>NUCLEOTIDE SEQUENCE [LARGE SCALE GENOMIC DNA]</scope>
    <source>
        <strain evidence="1 2">ATCC 30894</strain>
    </source>
</reference>
<evidence type="ECO:0000313" key="1">
    <source>
        <dbReference type="EMBL" id="KAF0980368.1"/>
    </source>
</evidence>